<organism evidence="3 4">
    <name type="scientific">Aminobacter niigataensis</name>
    <dbReference type="NCBI Taxonomy" id="83265"/>
    <lineage>
        <taxon>Bacteria</taxon>
        <taxon>Pseudomonadati</taxon>
        <taxon>Pseudomonadota</taxon>
        <taxon>Alphaproteobacteria</taxon>
        <taxon>Hyphomicrobiales</taxon>
        <taxon>Phyllobacteriaceae</taxon>
        <taxon>Aminobacter</taxon>
    </lineage>
</organism>
<dbReference type="RefSeq" id="WP_183260613.1">
    <property type="nucleotide sequence ID" value="NZ_BAAAVZ010000008.1"/>
</dbReference>
<feature type="transmembrane region" description="Helical" evidence="1">
    <location>
        <begin position="138"/>
        <end position="155"/>
    </location>
</feature>
<dbReference type="InterPro" id="IPR005804">
    <property type="entry name" value="FA_desaturase_dom"/>
</dbReference>
<keyword evidence="4" id="KW-1185">Reference proteome</keyword>
<evidence type="ECO:0000313" key="4">
    <source>
        <dbReference type="Proteomes" id="UP000539538"/>
    </source>
</evidence>
<protein>
    <submittedName>
        <fullName evidence="3">Fatty acid desaturase</fullName>
    </submittedName>
</protein>
<evidence type="ECO:0000256" key="1">
    <source>
        <dbReference type="SAM" id="Phobius"/>
    </source>
</evidence>
<reference evidence="3 4" key="1">
    <citation type="submission" date="2020-08" db="EMBL/GenBank/DDBJ databases">
        <title>Genomic Encyclopedia of Type Strains, Phase IV (KMG-IV): sequencing the most valuable type-strain genomes for metagenomic binning, comparative biology and taxonomic classification.</title>
        <authorList>
            <person name="Goeker M."/>
        </authorList>
    </citation>
    <scope>NUCLEOTIDE SEQUENCE [LARGE SCALE GENOMIC DNA]</scope>
    <source>
        <strain evidence="3 4">DSM 7050</strain>
    </source>
</reference>
<dbReference type="EMBL" id="JACHOT010000001">
    <property type="protein sequence ID" value="MBB4648913.1"/>
    <property type="molecule type" value="Genomic_DNA"/>
</dbReference>
<keyword evidence="1" id="KW-1133">Transmembrane helix</keyword>
<feature type="transmembrane region" description="Helical" evidence="1">
    <location>
        <begin position="12"/>
        <end position="36"/>
    </location>
</feature>
<sequence>MAKRKHKRGTTTTVEWPTVFLIAACYGAWLVAGFAIWPSYPVAALAVMALAVALQSSLVHEVLHGHPTRNARLNEALVSLPIGVVWPYRRFKTIHLRHHADERLTDPFDDPESYYRALWQHDDLPEAMKLLLRINNTMAGRFVLGPLLACIGFFIDDAKQIVAGDKVIRKAWLLHAAGLAIVLPVVQFNFGVPMWLYVLVPVWLGQSIISIRTFAEHQWSEHPEGRTIIVERSPLSLLFLNNNLHFVHHKSPTIAWYKLPELFRTRREEWLRMNKGYAYPNYLSLVRAYAFRAKEPVVHPALRRAPEPGRAFAPRVRARSVHGLGTAPVPAEPPKE</sequence>
<gene>
    <name evidence="3" type="ORF">GGQ99_000635</name>
</gene>
<name>A0ABR6KWW0_9HYPH</name>
<evidence type="ECO:0000313" key="3">
    <source>
        <dbReference type="EMBL" id="MBB4648913.1"/>
    </source>
</evidence>
<keyword evidence="1" id="KW-0812">Transmembrane</keyword>
<evidence type="ECO:0000259" key="2">
    <source>
        <dbReference type="Pfam" id="PF00487"/>
    </source>
</evidence>
<feature type="transmembrane region" description="Helical" evidence="1">
    <location>
        <begin position="167"/>
        <end position="188"/>
    </location>
</feature>
<dbReference type="Pfam" id="PF00487">
    <property type="entry name" value="FA_desaturase"/>
    <property type="match status" value="1"/>
</dbReference>
<dbReference type="Proteomes" id="UP000539538">
    <property type="component" value="Unassembled WGS sequence"/>
</dbReference>
<proteinExistence type="predicted"/>
<comment type="caution">
    <text evidence="3">The sequence shown here is derived from an EMBL/GenBank/DDBJ whole genome shotgun (WGS) entry which is preliminary data.</text>
</comment>
<feature type="domain" description="Fatty acid desaturase" evidence="2">
    <location>
        <begin position="37"/>
        <end position="277"/>
    </location>
</feature>
<keyword evidence="1" id="KW-0472">Membrane</keyword>
<accession>A0ABR6KWW0</accession>
<dbReference type="CDD" id="cd03509">
    <property type="entry name" value="DesA_FADS-like"/>
    <property type="match status" value="1"/>
</dbReference>